<dbReference type="RefSeq" id="WP_190879880.1">
    <property type="nucleotide sequence ID" value="NZ_JACJSK010000040.1"/>
</dbReference>
<feature type="domain" description="Type I restriction modification DNA specificity" evidence="5">
    <location>
        <begin position="2"/>
        <end position="157"/>
    </location>
</feature>
<reference evidence="6 7" key="1">
    <citation type="journal article" date="2020" name="ISME J.">
        <title>Comparative genomics reveals insights into cyanobacterial evolution and habitat adaptation.</title>
        <authorList>
            <person name="Chen M.Y."/>
            <person name="Teng W.K."/>
            <person name="Zhao L."/>
            <person name="Hu C.X."/>
            <person name="Zhou Y.K."/>
            <person name="Han B.P."/>
            <person name="Song L.R."/>
            <person name="Shu W.S."/>
        </authorList>
    </citation>
    <scope>NUCLEOTIDE SEQUENCE [LARGE SCALE GENOMIC DNA]</scope>
    <source>
        <strain evidence="6 7">FACHB-1370</strain>
    </source>
</reference>
<gene>
    <name evidence="6" type="ORF">H6G72_22320</name>
</gene>
<comment type="similarity">
    <text evidence="1">Belongs to the type-I restriction system S methylase family.</text>
</comment>
<sequence>MMKGWQVVPLGAVCYVEKLKYNNNSNLPYVGMEDIEGGTGRFIGSLEPQQVQSSTFKFTSNHLLYGRLRPYLNKVMMPRFSGHCSSEIFPIRVSEKLERSFLFYWFVNNQTVERINRTCTGARMPRANVKEVLNFEFPLPPLDEQKRIVAILDEAFEGIDRAIANTEKNLANARELFDSYLNNIFTQKGDGWVEKNLGEVCVKITDGKHGDCQNEENSGYFFLSAKDVKNDCLNYNNARQITKTDFEETHRRTNLEPLDILVTNSGTIGRTAIAPEDPKTYRTIFQKSVAILKPKKEIIDSIFCRYCLMANLSKIIDISAGTAQKNLLLRDIRAYKIFMPESLASQGEIAQKVTILSQETQRLEAIYKRKIEAVKELKQSILQKAFTGELTSETAKKIADTKETAA</sequence>
<evidence type="ECO:0000256" key="3">
    <source>
        <dbReference type="ARBA" id="ARBA00023125"/>
    </source>
</evidence>
<evidence type="ECO:0000259" key="5">
    <source>
        <dbReference type="Pfam" id="PF01420"/>
    </source>
</evidence>
<protein>
    <submittedName>
        <fullName evidence="6">Restriction endonuclease subunit S</fullName>
    </submittedName>
</protein>
<keyword evidence="6" id="KW-0378">Hydrolase</keyword>
<keyword evidence="7" id="KW-1185">Reference proteome</keyword>
<dbReference type="SUPFAM" id="SSF116734">
    <property type="entry name" value="DNA methylase specificity domain"/>
    <property type="match status" value="2"/>
</dbReference>
<dbReference type="EMBL" id="JACJSK010000040">
    <property type="protein sequence ID" value="MBD2546524.1"/>
    <property type="molecule type" value="Genomic_DNA"/>
</dbReference>
<keyword evidence="4" id="KW-0175">Coiled coil</keyword>
<evidence type="ECO:0000256" key="2">
    <source>
        <dbReference type="ARBA" id="ARBA00022747"/>
    </source>
</evidence>
<name>A0ABR8EK73_9CYAN</name>
<keyword evidence="6" id="KW-0255">Endonuclease</keyword>
<evidence type="ECO:0000313" key="6">
    <source>
        <dbReference type="EMBL" id="MBD2546524.1"/>
    </source>
</evidence>
<proteinExistence type="inferred from homology"/>
<comment type="caution">
    <text evidence="6">The sequence shown here is derived from an EMBL/GenBank/DDBJ whole genome shotgun (WGS) entry which is preliminary data.</text>
</comment>
<dbReference type="InterPro" id="IPR000055">
    <property type="entry name" value="Restrct_endonuc_typeI_TRD"/>
</dbReference>
<dbReference type="Gene3D" id="3.90.220.20">
    <property type="entry name" value="DNA methylase specificity domains"/>
    <property type="match status" value="2"/>
</dbReference>
<dbReference type="InterPro" id="IPR044946">
    <property type="entry name" value="Restrct_endonuc_typeI_TRD_sf"/>
</dbReference>
<dbReference type="PANTHER" id="PTHR30408:SF12">
    <property type="entry name" value="TYPE I RESTRICTION ENZYME MJAVIII SPECIFICITY SUBUNIT"/>
    <property type="match status" value="1"/>
</dbReference>
<keyword evidence="6" id="KW-0540">Nuclease</keyword>
<evidence type="ECO:0000256" key="4">
    <source>
        <dbReference type="SAM" id="Coils"/>
    </source>
</evidence>
<keyword evidence="3" id="KW-0238">DNA-binding</keyword>
<feature type="coiled-coil region" evidence="4">
    <location>
        <begin position="156"/>
        <end position="183"/>
    </location>
</feature>
<feature type="domain" description="Type I restriction modification DNA specificity" evidence="5">
    <location>
        <begin position="190"/>
        <end position="368"/>
    </location>
</feature>
<dbReference type="Pfam" id="PF01420">
    <property type="entry name" value="Methylase_S"/>
    <property type="match status" value="2"/>
</dbReference>
<evidence type="ECO:0000256" key="1">
    <source>
        <dbReference type="ARBA" id="ARBA00010923"/>
    </source>
</evidence>
<dbReference type="Proteomes" id="UP000641954">
    <property type="component" value="Unassembled WGS sequence"/>
</dbReference>
<dbReference type="GO" id="GO:0004519">
    <property type="term" value="F:endonuclease activity"/>
    <property type="evidence" value="ECO:0007669"/>
    <property type="project" value="UniProtKB-KW"/>
</dbReference>
<keyword evidence="2" id="KW-0680">Restriction system</keyword>
<accession>A0ABR8EK73</accession>
<evidence type="ECO:0000313" key="7">
    <source>
        <dbReference type="Proteomes" id="UP000641954"/>
    </source>
</evidence>
<dbReference type="PANTHER" id="PTHR30408">
    <property type="entry name" value="TYPE-1 RESTRICTION ENZYME ECOKI SPECIFICITY PROTEIN"/>
    <property type="match status" value="1"/>
</dbReference>
<organism evidence="6 7">
    <name type="scientific">Planktothricoides raciborskii FACHB-1370</name>
    <dbReference type="NCBI Taxonomy" id="2949576"/>
    <lineage>
        <taxon>Bacteria</taxon>
        <taxon>Bacillati</taxon>
        <taxon>Cyanobacteriota</taxon>
        <taxon>Cyanophyceae</taxon>
        <taxon>Oscillatoriophycideae</taxon>
        <taxon>Oscillatoriales</taxon>
        <taxon>Oscillatoriaceae</taxon>
        <taxon>Planktothricoides</taxon>
    </lineage>
</organism>
<dbReference type="InterPro" id="IPR052021">
    <property type="entry name" value="Type-I_RS_S_subunit"/>
</dbReference>